<accession>A0AAN7MUY2</accession>
<dbReference type="AlphaFoldDB" id="A0AAN7MUY2"/>
<dbReference type="PANTHER" id="PTHR33193:SF7">
    <property type="entry name" value="OS06G0686600 PROTEIN"/>
    <property type="match status" value="1"/>
</dbReference>
<dbReference type="PANTHER" id="PTHR33193">
    <property type="entry name" value="DOMAIN PROTEIN, PUTATIVE (DUF3511)-RELATED"/>
    <property type="match status" value="1"/>
</dbReference>
<evidence type="ECO:0000256" key="1">
    <source>
        <dbReference type="SAM" id="MobiDB-lite"/>
    </source>
</evidence>
<name>A0AAN7MUY2_TRANT</name>
<sequence length="85" mass="9770">MEKNKSFRAYSYSPASRSGEFELQDRRTENSYIFNGPKTRGFASSSSPKVKRKRRVAAYNVLTVEGKLKSSMMSSFKWIKNKFTG</sequence>
<dbReference type="EMBL" id="JAXQNO010000001">
    <property type="protein sequence ID" value="KAK4804442.1"/>
    <property type="molecule type" value="Genomic_DNA"/>
</dbReference>
<dbReference type="Proteomes" id="UP001346149">
    <property type="component" value="Unassembled WGS sequence"/>
</dbReference>
<gene>
    <name evidence="2" type="ORF">SAY86_004259</name>
</gene>
<dbReference type="InterPro" id="IPR021899">
    <property type="entry name" value="DUF3511"/>
</dbReference>
<reference evidence="2 3" key="1">
    <citation type="journal article" date="2023" name="Hortic Res">
        <title>Pangenome of water caltrop reveals structural variations and asymmetric subgenome divergence after allopolyploidization.</title>
        <authorList>
            <person name="Zhang X."/>
            <person name="Chen Y."/>
            <person name="Wang L."/>
            <person name="Yuan Y."/>
            <person name="Fang M."/>
            <person name="Shi L."/>
            <person name="Lu R."/>
            <person name="Comes H.P."/>
            <person name="Ma Y."/>
            <person name="Chen Y."/>
            <person name="Huang G."/>
            <person name="Zhou Y."/>
            <person name="Zheng Z."/>
            <person name="Qiu Y."/>
        </authorList>
    </citation>
    <scope>NUCLEOTIDE SEQUENCE [LARGE SCALE GENOMIC DNA]</scope>
    <source>
        <strain evidence="2">F231</strain>
    </source>
</reference>
<keyword evidence="3" id="KW-1185">Reference proteome</keyword>
<evidence type="ECO:0000313" key="2">
    <source>
        <dbReference type="EMBL" id="KAK4804442.1"/>
    </source>
</evidence>
<evidence type="ECO:0000313" key="3">
    <source>
        <dbReference type="Proteomes" id="UP001346149"/>
    </source>
</evidence>
<comment type="caution">
    <text evidence="2">The sequence shown here is derived from an EMBL/GenBank/DDBJ whole genome shotgun (WGS) entry which is preliminary data.</text>
</comment>
<protein>
    <submittedName>
        <fullName evidence="2">Uncharacterized protein</fullName>
    </submittedName>
</protein>
<organism evidence="2 3">
    <name type="scientific">Trapa natans</name>
    <name type="common">Water chestnut</name>
    <dbReference type="NCBI Taxonomy" id="22666"/>
    <lineage>
        <taxon>Eukaryota</taxon>
        <taxon>Viridiplantae</taxon>
        <taxon>Streptophyta</taxon>
        <taxon>Embryophyta</taxon>
        <taxon>Tracheophyta</taxon>
        <taxon>Spermatophyta</taxon>
        <taxon>Magnoliopsida</taxon>
        <taxon>eudicotyledons</taxon>
        <taxon>Gunneridae</taxon>
        <taxon>Pentapetalae</taxon>
        <taxon>rosids</taxon>
        <taxon>malvids</taxon>
        <taxon>Myrtales</taxon>
        <taxon>Lythraceae</taxon>
        <taxon>Trapa</taxon>
    </lineage>
</organism>
<proteinExistence type="predicted"/>
<dbReference type="Pfam" id="PF12023">
    <property type="entry name" value="DUF3511"/>
    <property type="match status" value="1"/>
</dbReference>
<feature type="region of interest" description="Disordered" evidence="1">
    <location>
        <begin position="1"/>
        <end position="24"/>
    </location>
</feature>